<dbReference type="PROSITE" id="PS51257">
    <property type="entry name" value="PROKAR_LIPOPROTEIN"/>
    <property type="match status" value="1"/>
</dbReference>
<name>A0A9X1DFD8_9SPHN</name>
<dbReference type="Proteomes" id="UP001138757">
    <property type="component" value="Unassembled WGS sequence"/>
</dbReference>
<accession>A0A9X1DFD8</accession>
<keyword evidence="3" id="KW-1185">Reference proteome</keyword>
<gene>
    <name evidence="2" type="ORF">KK488_18320</name>
</gene>
<comment type="caution">
    <text evidence="2">The sequence shown here is derived from an EMBL/GenBank/DDBJ whole genome shotgun (WGS) entry which is preliminary data.</text>
</comment>
<feature type="signal peptide" evidence="1">
    <location>
        <begin position="1"/>
        <end position="26"/>
    </location>
</feature>
<reference evidence="2" key="1">
    <citation type="submission" date="2021-05" db="EMBL/GenBank/DDBJ databases">
        <title>Genome of Sphingobium sp. strain.</title>
        <authorList>
            <person name="Fan R."/>
        </authorList>
    </citation>
    <scope>NUCLEOTIDE SEQUENCE</scope>
    <source>
        <strain evidence="2">H33</strain>
    </source>
</reference>
<dbReference type="RefSeq" id="WP_214625157.1">
    <property type="nucleotide sequence ID" value="NZ_JAHGAW010000013.1"/>
</dbReference>
<dbReference type="EMBL" id="JAHGAW010000013">
    <property type="protein sequence ID" value="MBT2188904.1"/>
    <property type="molecule type" value="Genomic_DNA"/>
</dbReference>
<evidence type="ECO:0000313" key="3">
    <source>
        <dbReference type="Proteomes" id="UP001138757"/>
    </source>
</evidence>
<evidence type="ECO:0000256" key="1">
    <source>
        <dbReference type="SAM" id="SignalP"/>
    </source>
</evidence>
<feature type="chain" id="PRO_5040827990" description="Lipoprotein" evidence="1">
    <location>
        <begin position="27"/>
        <end position="209"/>
    </location>
</feature>
<dbReference type="AlphaFoldDB" id="A0A9X1DFD8"/>
<keyword evidence="1" id="KW-0732">Signal</keyword>
<organism evidence="2 3">
    <name type="scientific">Sphingobium nicotianae</name>
    <dbReference type="NCBI Taxonomy" id="2782607"/>
    <lineage>
        <taxon>Bacteria</taxon>
        <taxon>Pseudomonadati</taxon>
        <taxon>Pseudomonadota</taxon>
        <taxon>Alphaproteobacteria</taxon>
        <taxon>Sphingomonadales</taxon>
        <taxon>Sphingomonadaceae</taxon>
        <taxon>Sphingobium</taxon>
    </lineage>
</organism>
<protein>
    <recommendedName>
        <fullName evidence="4">Lipoprotein</fullName>
    </recommendedName>
</protein>
<evidence type="ECO:0000313" key="2">
    <source>
        <dbReference type="EMBL" id="MBT2188904.1"/>
    </source>
</evidence>
<evidence type="ECO:0008006" key="4">
    <source>
        <dbReference type="Google" id="ProtNLM"/>
    </source>
</evidence>
<sequence length="209" mass="21469">MSASLRSICLVASLALLSACQPRTQADNLADLDAKLTNGADNMVNGAGDADEAIALAAAGGRIEKAPAAVETKHVAPAGHALGDLAGSASASGQGGSPCAKNVKYGNEWADRMPEAFRVYPGAKLAEAAGVDEAHCTLRIISFTTATGIDPIIDYYYTLARRAGYDGEHLVSNGEHQLGGTNPKGAAYIVFARRLANGQSEVDVVANAQ</sequence>
<proteinExistence type="predicted"/>